<sequence>MLWTRPSAPTSPTNTARPRARRRLDPGGSSPWTARRSRARPAWRYRAVTFSAVTHHPVATLSQVEVGAKTNETRHFKHLLAPLDLTDAVVTFDALHSVKANITWLVETKKAHYIAVIKTNQPTAYAQLAAPPWTSITVQHTASATSHSRRESRLIKTCAIADNLGGIAFPHARLALRVHRRRKQTGRPESRESVYNLGSEPHQHTPSSVACSCTPRKHPSGGSSAMRLPWFPTRGKDSLAVVASQRATPTRLPGPAQHSNPHYRIPLPRTGTICSIVTRAPGIPGSRRFPSVWSPAGGTGRRAGSEVLLSRPFSCPSDEGPTRPTPYDLAMSYDIYFLSRHEGQSWEEALEATEVAAASTGTSRIPAELLAAWQRIVPQACALLGDVEITEHEQESRDLSQSDTGIDLSVLGDEVSITVPYWHADAAAEGVIAQLLALSAIVEKETGLTAYDPQIGMPLADASLPQATEIMSSVATDLRSRYGG</sequence>
<name>A0A1G9HMD6_9ACTN</name>
<feature type="region of interest" description="Disordered" evidence="1">
    <location>
        <begin position="1"/>
        <end position="36"/>
    </location>
</feature>
<dbReference type="EMBL" id="FNFF01000019">
    <property type="protein sequence ID" value="SDL14138.1"/>
    <property type="molecule type" value="Genomic_DNA"/>
</dbReference>
<accession>A0A1G9HMD6</accession>
<evidence type="ECO:0000313" key="2">
    <source>
        <dbReference type="EMBL" id="SDL14138.1"/>
    </source>
</evidence>
<evidence type="ECO:0000313" key="3">
    <source>
        <dbReference type="Proteomes" id="UP000199155"/>
    </source>
</evidence>
<dbReference type="Proteomes" id="UP000199155">
    <property type="component" value="Unassembled WGS sequence"/>
</dbReference>
<keyword evidence="3" id="KW-1185">Reference proteome</keyword>
<feature type="compositionally biased region" description="Low complexity" evidence="1">
    <location>
        <begin position="1"/>
        <end position="17"/>
    </location>
</feature>
<evidence type="ECO:0000256" key="1">
    <source>
        <dbReference type="SAM" id="MobiDB-lite"/>
    </source>
</evidence>
<feature type="region of interest" description="Disordered" evidence="1">
    <location>
        <begin position="180"/>
        <end position="229"/>
    </location>
</feature>
<organism evidence="2 3">
    <name type="scientific">Streptomyces indicus</name>
    <dbReference type="NCBI Taxonomy" id="417292"/>
    <lineage>
        <taxon>Bacteria</taxon>
        <taxon>Bacillati</taxon>
        <taxon>Actinomycetota</taxon>
        <taxon>Actinomycetes</taxon>
        <taxon>Kitasatosporales</taxon>
        <taxon>Streptomycetaceae</taxon>
        <taxon>Streptomyces</taxon>
    </lineage>
</organism>
<dbReference type="STRING" id="417292.SAMN05421806_11992"/>
<dbReference type="AlphaFoldDB" id="A0A1G9HMD6"/>
<reference evidence="2 3" key="1">
    <citation type="submission" date="2016-10" db="EMBL/GenBank/DDBJ databases">
        <authorList>
            <person name="de Groot N.N."/>
        </authorList>
    </citation>
    <scope>NUCLEOTIDE SEQUENCE [LARGE SCALE GENOMIC DNA]</scope>
    <source>
        <strain evidence="2 3">CGMCC 4.5727</strain>
    </source>
</reference>
<evidence type="ECO:0008006" key="4">
    <source>
        <dbReference type="Google" id="ProtNLM"/>
    </source>
</evidence>
<protein>
    <recommendedName>
        <fullName evidence="4">Transposase DDE domain-containing protein</fullName>
    </recommendedName>
</protein>
<proteinExistence type="predicted"/>
<gene>
    <name evidence="2" type="ORF">SAMN05421806_11992</name>
</gene>